<evidence type="ECO:0000256" key="5">
    <source>
        <dbReference type="SAM" id="MobiDB-lite"/>
    </source>
</evidence>
<protein>
    <recommendedName>
        <fullName evidence="10">RNA polymerase sigma-70 region 2 domain-containing protein</fullName>
    </recommendedName>
</protein>
<dbReference type="InterPro" id="IPR007627">
    <property type="entry name" value="RNA_pol_sigma70_r2"/>
</dbReference>
<accession>A0A6C2YS78</accession>
<dbReference type="InterPro" id="IPR014284">
    <property type="entry name" value="RNA_pol_sigma-70_dom"/>
</dbReference>
<reference evidence="8" key="1">
    <citation type="submission" date="2019-04" db="EMBL/GenBank/DDBJ databases">
        <authorList>
            <consortium name="Science for Life Laboratories"/>
        </authorList>
    </citation>
    <scope>NUCLEOTIDE SEQUENCE</scope>
    <source>
        <strain evidence="8">MBLW1</strain>
    </source>
</reference>
<feature type="domain" description="RNA polymerase sigma-70 region 2" evidence="6">
    <location>
        <begin position="24"/>
        <end position="89"/>
    </location>
</feature>
<dbReference type="InterPro" id="IPR013249">
    <property type="entry name" value="RNA_pol_sigma70_r4_t2"/>
</dbReference>
<dbReference type="InParanoid" id="A0A6C2YS78"/>
<dbReference type="SUPFAM" id="SSF88946">
    <property type="entry name" value="Sigma2 domain of RNA polymerase sigma factors"/>
    <property type="match status" value="1"/>
</dbReference>
<keyword evidence="4" id="KW-0804">Transcription</keyword>
<evidence type="ECO:0000256" key="1">
    <source>
        <dbReference type="ARBA" id="ARBA00010641"/>
    </source>
</evidence>
<dbReference type="Pfam" id="PF04542">
    <property type="entry name" value="Sigma70_r2"/>
    <property type="match status" value="1"/>
</dbReference>
<dbReference type="Pfam" id="PF08281">
    <property type="entry name" value="Sigma70_r4_2"/>
    <property type="match status" value="1"/>
</dbReference>
<evidence type="ECO:0000313" key="9">
    <source>
        <dbReference type="Proteomes" id="UP000464378"/>
    </source>
</evidence>
<evidence type="ECO:0000313" key="8">
    <source>
        <dbReference type="EMBL" id="VIP04528.1"/>
    </source>
</evidence>
<evidence type="ECO:0000256" key="4">
    <source>
        <dbReference type="ARBA" id="ARBA00023163"/>
    </source>
</evidence>
<dbReference type="GO" id="GO:0006352">
    <property type="term" value="P:DNA-templated transcription initiation"/>
    <property type="evidence" value="ECO:0007669"/>
    <property type="project" value="InterPro"/>
</dbReference>
<dbReference type="RefSeq" id="WP_162659601.1">
    <property type="nucleotide sequence ID" value="NZ_LR593887.1"/>
</dbReference>
<dbReference type="PANTHER" id="PTHR43133">
    <property type="entry name" value="RNA POLYMERASE ECF-TYPE SIGMA FACTO"/>
    <property type="match status" value="1"/>
</dbReference>
<feature type="region of interest" description="Disordered" evidence="5">
    <location>
        <begin position="178"/>
        <end position="216"/>
    </location>
</feature>
<proteinExistence type="inferred from homology"/>
<dbReference type="EMBL" id="LR586016">
    <property type="protein sequence ID" value="VIP04528.1"/>
    <property type="molecule type" value="Genomic_DNA"/>
</dbReference>
<dbReference type="CDD" id="cd06171">
    <property type="entry name" value="Sigma70_r4"/>
    <property type="match status" value="1"/>
</dbReference>
<evidence type="ECO:0000259" key="6">
    <source>
        <dbReference type="Pfam" id="PF04542"/>
    </source>
</evidence>
<dbReference type="GO" id="GO:0016987">
    <property type="term" value="F:sigma factor activity"/>
    <property type="evidence" value="ECO:0007669"/>
    <property type="project" value="UniProtKB-KW"/>
</dbReference>
<dbReference type="Proteomes" id="UP000464378">
    <property type="component" value="Chromosome"/>
</dbReference>
<evidence type="ECO:0008006" key="10">
    <source>
        <dbReference type="Google" id="ProtNLM"/>
    </source>
</evidence>
<evidence type="ECO:0000259" key="7">
    <source>
        <dbReference type="Pfam" id="PF08281"/>
    </source>
</evidence>
<name>A0A6C2YS78_9BACT</name>
<comment type="similarity">
    <text evidence="1">Belongs to the sigma-70 factor family. ECF subfamily.</text>
</comment>
<dbReference type="InterPro" id="IPR036388">
    <property type="entry name" value="WH-like_DNA-bd_sf"/>
</dbReference>
<keyword evidence="2" id="KW-0805">Transcription regulation</keyword>
<dbReference type="SUPFAM" id="SSF88659">
    <property type="entry name" value="Sigma3 and sigma4 domains of RNA polymerase sigma factors"/>
    <property type="match status" value="1"/>
</dbReference>
<dbReference type="Gene3D" id="1.10.10.10">
    <property type="entry name" value="Winged helix-like DNA-binding domain superfamily/Winged helix DNA-binding domain"/>
    <property type="match status" value="1"/>
</dbReference>
<gene>
    <name evidence="8" type="ORF">GMBLW1_46650</name>
</gene>
<dbReference type="Gene3D" id="1.10.1740.10">
    <property type="match status" value="1"/>
</dbReference>
<dbReference type="GO" id="GO:0003677">
    <property type="term" value="F:DNA binding"/>
    <property type="evidence" value="ECO:0007669"/>
    <property type="project" value="InterPro"/>
</dbReference>
<dbReference type="EMBL" id="LR593887">
    <property type="protein sequence ID" value="VTS06417.1"/>
    <property type="molecule type" value="Genomic_DNA"/>
</dbReference>
<keyword evidence="9" id="KW-1185">Reference proteome</keyword>
<organism evidence="8">
    <name type="scientific">Tuwongella immobilis</name>
    <dbReference type="NCBI Taxonomy" id="692036"/>
    <lineage>
        <taxon>Bacteria</taxon>
        <taxon>Pseudomonadati</taxon>
        <taxon>Planctomycetota</taxon>
        <taxon>Planctomycetia</taxon>
        <taxon>Gemmatales</taxon>
        <taxon>Gemmataceae</taxon>
        <taxon>Tuwongella</taxon>
    </lineage>
</organism>
<sequence length="216" mass="24301">MSWMEIELLVEQAKLGDRAAYNELVRRFQASVTAAALTKLHDPLAAQELCQDVFVHAWTKLPQLRDSRCFAGWLRRITARMALNRLTRRGIVRGTESEILEQVQGRNEEPLTAMMRNESRRQVQSALKQLKRIDREALEAHYLRGQSLETIAGVLEIPLGTIKRRLHVARKRLKDVLEGNTDAGTGGTSATATAVATKPKAKVGGKKRRQRELLSV</sequence>
<feature type="domain" description="RNA polymerase sigma factor 70 region 4 type 2" evidence="7">
    <location>
        <begin position="121"/>
        <end position="173"/>
    </location>
</feature>
<evidence type="ECO:0000256" key="3">
    <source>
        <dbReference type="ARBA" id="ARBA00023082"/>
    </source>
</evidence>
<dbReference type="KEGG" id="tim:GMBLW1_46650"/>
<dbReference type="InterPro" id="IPR013324">
    <property type="entry name" value="RNA_pol_sigma_r3/r4-like"/>
</dbReference>
<dbReference type="InterPro" id="IPR039425">
    <property type="entry name" value="RNA_pol_sigma-70-like"/>
</dbReference>
<feature type="compositionally biased region" description="Basic residues" evidence="5">
    <location>
        <begin position="199"/>
        <end position="210"/>
    </location>
</feature>
<dbReference type="InterPro" id="IPR013325">
    <property type="entry name" value="RNA_pol_sigma_r2"/>
</dbReference>
<dbReference type="NCBIfam" id="TIGR02937">
    <property type="entry name" value="sigma70-ECF"/>
    <property type="match status" value="1"/>
</dbReference>
<evidence type="ECO:0000256" key="2">
    <source>
        <dbReference type="ARBA" id="ARBA00023015"/>
    </source>
</evidence>
<dbReference type="AlphaFoldDB" id="A0A6C2YS78"/>
<feature type="compositionally biased region" description="Low complexity" evidence="5">
    <location>
        <begin position="188"/>
        <end position="198"/>
    </location>
</feature>
<dbReference type="PANTHER" id="PTHR43133:SF51">
    <property type="entry name" value="RNA POLYMERASE SIGMA FACTOR"/>
    <property type="match status" value="1"/>
</dbReference>
<keyword evidence="3" id="KW-0731">Sigma factor</keyword>